<dbReference type="PRINTS" id="PR00109">
    <property type="entry name" value="TYRKINASE"/>
</dbReference>
<comment type="caution">
    <text evidence="3">The sequence shown here is derived from an EMBL/GenBank/DDBJ whole genome shotgun (WGS) entry which is preliminary data.</text>
</comment>
<dbReference type="InterPro" id="IPR001245">
    <property type="entry name" value="Ser-Thr/Tyr_kinase_cat_dom"/>
</dbReference>
<dbReference type="InterPro" id="IPR051681">
    <property type="entry name" value="Ser/Thr_Kinases-Pseudokinases"/>
</dbReference>
<dbReference type="InterPro" id="IPR006597">
    <property type="entry name" value="Sel1-like"/>
</dbReference>
<dbReference type="InterPro" id="IPR000719">
    <property type="entry name" value="Prot_kinase_dom"/>
</dbReference>
<dbReference type="Proteomes" id="UP000615446">
    <property type="component" value="Unassembled WGS sequence"/>
</dbReference>
<keyword evidence="3" id="KW-0808">Transferase</keyword>
<keyword evidence="1" id="KW-0067">ATP-binding</keyword>
<dbReference type="GO" id="GO:0005524">
    <property type="term" value="F:ATP binding"/>
    <property type="evidence" value="ECO:0007669"/>
    <property type="project" value="UniProtKB-UniRule"/>
</dbReference>
<dbReference type="InterPro" id="IPR011990">
    <property type="entry name" value="TPR-like_helical_dom_sf"/>
</dbReference>
<name>A0A8H3QVM3_9GLOM</name>
<dbReference type="Pfam" id="PF07714">
    <property type="entry name" value="PK_Tyr_Ser-Thr"/>
    <property type="match status" value="1"/>
</dbReference>
<dbReference type="SUPFAM" id="SSF81901">
    <property type="entry name" value="HCP-like"/>
    <property type="match status" value="1"/>
</dbReference>
<feature type="domain" description="Protein kinase" evidence="2">
    <location>
        <begin position="31"/>
        <end position="307"/>
    </location>
</feature>
<keyword evidence="1" id="KW-0547">Nucleotide-binding</keyword>
<dbReference type="PROSITE" id="PS50011">
    <property type="entry name" value="PROTEIN_KINASE_DOM"/>
    <property type="match status" value="1"/>
</dbReference>
<protein>
    <submittedName>
        <fullName evidence="3">Kinase-like domain-containing protein</fullName>
    </submittedName>
</protein>
<dbReference type="SUPFAM" id="SSF56112">
    <property type="entry name" value="Protein kinase-like (PK-like)"/>
    <property type="match status" value="1"/>
</dbReference>
<sequence length="570" mass="66284">MSYNIETEFAYNWIEEAISKKYIKYYEYKYFSNIEIIGSGGFGEISRAKWRNSEQYVVLKSFFDLNNTTIKEISNELDLHRDVDFHNNVIRFYGITVSDQDLGDKMKNYLLVMEYADGGSLRNYLKKNFDCLTWNDKFNFAYQLACAVSCLHGEGIVHRDLHSGNVLVHQNTIKLADFGLSKRIKASSKQKSDFFGVVPYIDPKKFDIMEEGYSLNEKSDVYSIGVLLWEISSGKRPFYNYTYNVGLAIRIFKGQRETAIPGTPIEYIDLYTECWNNDPDNRPSIINVVQRLKNLISQSNMKVEPYYNNYNNNIELIINSSSHGRSSKIIQTLENVSTKESSSNKPLVSKKLIDEIVELIFKEINEEKDQYRRNHHTLINLNNNKETLLEIYNLLLVNQNEPNFIFLLGYFNYYGIEIHENKKKAFYLFCNASEKDHIISQYYVGLCYEFGIGAAKNEKLAFEYFKKIADKNHALGQFKIGYFYYKGIGIKKNLKLAFNWYEKAANNGNLIAMCNLGFMYKNGEGISKDIDKAIYWYNESFGKGNQNAQKSLDKLLKIKNRKRSNSCKVN</sequence>
<proteinExistence type="predicted"/>
<evidence type="ECO:0000259" key="2">
    <source>
        <dbReference type="PROSITE" id="PS50011"/>
    </source>
</evidence>
<dbReference type="InterPro" id="IPR011009">
    <property type="entry name" value="Kinase-like_dom_sf"/>
</dbReference>
<dbReference type="InterPro" id="IPR017441">
    <property type="entry name" value="Protein_kinase_ATP_BS"/>
</dbReference>
<dbReference type="PANTHER" id="PTHR44329">
    <property type="entry name" value="SERINE/THREONINE-PROTEIN KINASE TNNI3K-RELATED"/>
    <property type="match status" value="1"/>
</dbReference>
<organism evidence="3 4">
    <name type="scientific">Rhizophagus clarus</name>
    <dbReference type="NCBI Taxonomy" id="94130"/>
    <lineage>
        <taxon>Eukaryota</taxon>
        <taxon>Fungi</taxon>
        <taxon>Fungi incertae sedis</taxon>
        <taxon>Mucoromycota</taxon>
        <taxon>Glomeromycotina</taxon>
        <taxon>Glomeromycetes</taxon>
        <taxon>Glomerales</taxon>
        <taxon>Glomeraceae</taxon>
        <taxon>Rhizophagus</taxon>
    </lineage>
</organism>
<dbReference type="Gene3D" id="1.25.40.10">
    <property type="entry name" value="Tetratricopeptide repeat domain"/>
    <property type="match status" value="1"/>
</dbReference>
<accession>A0A8H3QVM3</accession>
<dbReference type="GO" id="GO:0004674">
    <property type="term" value="F:protein serine/threonine kinase activity"/>
    <property type="evidence" value="ECO:0007669"/>
    <property type="project" value="TreeGrafter"/>
</dbReference>
<dbReference type="Pfam" id="PF08238">
    <property type="entry name" value="Sel1"/>
    <property type="match status" value="4"/>
</dbReference>
<evidence type="ECO:0000313" key="3">
    <source>
        <dbReference type="EMBL" id="GES93127.1"/>
    </source>
</evidence>
<keyword evidence="3" id="KW-0418">Kinase</keyword>
<dbReference type="PROSITE" id="PS00107">
    <property type="entry name" value="PROTEIN_KINASE_ATP"/>
    <property type="match status" value="1"/>
</dbReference>
<dbReference type="EMBL" id="BLAL01000221">
    <property type="protein sequence ID" value="GES93127.1"/>
    <property type="molecule type" value="Genomic_DNA"/>
</dbReference>
<gene>
    <name evidence="3" type="ORF">RCL2_001988500</name>
</gene>
<dbReference type="Gene3D" id="1.10.510.10">
    <property type="entry name" value="Transferase(Phosphotransferase) domain 1"/>
    <property type="match status" value="1"/>
</dbReference>
<dbReference type="SMART" id="SM00671">
    <property type="entry name" value="SEL1"/>
    <property type="match status" value="4"/>
</dbReference>
<dbReference type="OrthoDB" id="3236207at2759"/>
<feature type="binding site" evidence="1">
    <location>
        <position position="60"/>
    </location>
    <ligand>
        <name>ATP</name>
        <dbReference type="ChEBI" id="CHEBI:30616"/>
    </ligand>
</feature>
<evidence type="ECO:0000313" key="4">
    <source>
        <dbReference type="Proteomes" id="UP000615446"/>
    </source>
</evidence>
<evidence type="ECO:0000256" key="1">
    <source>
        <dbReference type="PROSITE-ProRule" id="PRU10141"/>
    </source>
</evidence>
<reference evidence="3" key="1">
    <citation type="submission" date="2019-10" db="EMBL/GenBank/DDBJ databases">
        <title>Conservation and host-specific expression of non-tandemly repeated heterogenous ribosome RNA gene in arbuscular mycorrhizal fungi.</title>
        <authorList>
            <person name="Maeda T."/>
            <person name="Kobayashi Y."/>
            <person name="Nakagawa T."/>
            <person name="Ezawa T."/>
            <person name="Yamaguchi K."/>
            <person name="Bino T."/>
            <person name="Nishimoto Y."/>
            <person name="Shigenobu S."/>
            <person name="Kawaguchi M."/>
        </authorList>
    </citation>
    <scope>NUCLEOTIDE SEQUENCE</scope>
    <source>
        <strain evidence="3">HR1</strain>
    </source>
</reference>
<dbReference type="AlphaFoldDB" id="A0A8H3QVM3"/>